<evidence type="ECO:0000256" key="6">
    <source>
        <dbReference type="ARBA" id="ARBA00023125"/>
    </source>
</evidence>
<evidence type="ECO:0000256" key="2">
    <source>
        <dbReference type="ARBA" id="ARBA00022763"/>
    </source>
</evidence>
<keyword evidence="5" id="KW-0067">ATP-binding</keyword>
<dbReference type="SMART" id="SM00487">
    <property type="entry name" value="DEXDc"/>
    <property type="match status" value="1"/>
</dbReference>
<dbReference type="Pfam" id="PF23235">
    <property type="entry name" value="WHD_3rd_Lhr"/>
    <property type="match status" value="1"/>
</dbReference>
<dbReference type="InterPro" id="IPR011545">
    <property type="entry name" value="DEAD/DEAH_box_helicase_dom"/>
</dbReference>
<evidence type="ECO:0000313" key="13">
    <source>
        <dbReference type="Proteomes" id="UP000616114"/>
    </source>
</evidence>
<dbReference type="Pfam" id="PF19306">
    <property type="entry name" value="WHD_Lhr"/>
    <property type="match status" value="1"/>
</dbReference>
<dbReference type="Pfam" id="PF08494">
    <property type="entry name" value="DEAD_assoc"/>
    <property type="match status" value="1"/>
</dbReference>
<reference evidence="12" key="2">
    <citation type="submission" date="2020-09" db="EMBL/GenBank/DDBJ databases">
        <authorList>
            <person name="Sun Q."/>
            <person name="Zhou Y."/>
        </authorList>
    </citation>
    <scope>NUCLEOTIDE SEQUENCE</scope>
    <source>
        <strain evidence="12">CGMCC 1.12785</strain>
    </source>
</reference>
<evidence type="ECO:0000256" key="9">
    <source>
        <dbReference type="SAM" id="MobiDB-lite"/>
    </source>
</evidence>
<proteinExistence type="predicted"/>
<keyword evidence="1" id="KW-0547">Nucleotide-binding</keyword>
<dbReference type="Pfam" id="PF00270">
    <property type="entry name" value="DEAD"/>
    <property type="match status" value="1"/>
</dbReference>
<dbReference type="CDD" id="cd18796">
    <property type="entry name" value="SF2_C_LHR"/>
    <property type="match status" value="1"/>
</dbReference>
<keyword evidence="2" id="KW-0227">DNA damage</keyword>
<keyword evidence="13" id="KW-1185">Reference proteome</keyword>
<sequence>MSGTVGSDVMQRFSRATREWFADAFAAPTQAQLGAWDAVSRGAHTLVVAPTGSGKTLAAFLWALDRLARLARQQPEDRTAAETTGVLYISPLKALGVDVERNLRAPLAGIGRTAARIGEPPPQLTVGVRSGDTPAAERRRLVARPPHVLITTPESLYLMLTSQAARTLAGVHTVIVDEIHALAGNKRGAHLALSLERLDAMLPAPAQRIGLSATVRPVEEVARFLGGGAHAEVVASPSEKRFDITVEVPAEDMTAPPMPEPAEGGDQGEHRIGSMWPAIERSLYERILSERSTIVFANSRQLAERLTGRLNAVHRERTGDAEAGPLARAHHGSVSKEQRAEVEELLKSGALRCVVATSSLELGIDMGLVDLVVQIDAPPSVASGLQRIGRAGHQVGGVSRAVLYPSHRASLLQTAAVAERMREGGLEALSIPANPLDVLAQQTVAAASAGPLEVEEWFETVRRAAPYRALPRGAFEGVLDLVSGKYPSSDFAELRPRLIWDREAGMLTARPGTQRLAVTSGGTIPDRGLFRVMAIGDEDRATRVGELDEEMVYESRVGDVFTLGATSWRIREITHEAVHVVPAFGAPGRMPFWRNDAAGRPAELGQALGELTTWLDEALRDGRDEEAADRLRRAGFTEYAVRNTLAYLRDQREATGAVPGDRTLVVERGKDEVGDWRLVLHSPYGMAVHAPWALAVNARVRDELGLEGAAVAGDDGIILRLPDMDGSPPGAEFFLTEAGDARRIVTAEVTRSALFAARFRECAARALLLGAARPGKRSPLWQQRQRSARLLEVASRHPDFPMVLEAVRECLRDVYDLDALTEVLQRIQRRRITVRDVGVELPSPFARSLLFRYVGEFIYEGDAPVGERKIAALSVDPELLRELLGEVELRELLDPDAISEVEAELQRTAPGRRLRGTEGATDLLRLLGPLAAAEAAGRLDDTDASARLEELTTTRRAFRLRLARQDAYAAIEDAGLLRDALGTALPPGVPAAMAAPVEDALRQVLARHAATHGPFTAEEAAARFGLGAGVVRAELQRMAADGRVLRGAFRPAGAGGQADEWVDRDVLRRLRNRSLARLRGSIEPVPPPAYAMFLASWQHCTAPLAGAEGLLAVIEQLAGYPLPASTLETMVLPQRVRDYTPAMLDGLIGSGEVVWLGEGGLPGNDGRISLHPAGALQLSRRSGPAEEPGTPLQEAILDILRRRGASFAPALAEALGEAGHRPGTEELTEALWSLVWAGRITSDSFAPVRAAIAGGRAAQKTRRQPPRGRTARRSAFAALRASASTTGLLASAEPRLAGRWSLTTGTGPAEDTEAVRRTARVALLLDRYGVVTRGAVAAEGFEGGFTQAYRLLSELERAGHCRRGYVVDGLGGAQFALPGTIDEIRELADRMDSAASPDPAVPAQPDPAAPQHVITLSATDPANPFGAALPWPQPEEESRRPRRNPGALVVIAGGAPVLYVERGGRRALSLASCPEETRQLAARSLVETVRDRGLARFALEQIDGRRVAESPWSGVLREAGFEESPRGLVLRGRYG</sequence>
<dbReference type="InterPro" id="IPR055368">
    <property type="entry name" value="WH3_Lhr"/>
</dbReference>
<dbReference type="InterPro" id="IPR013701">
    <property type="entry name" value="Lhr-like_DEAD/DEAH_assoc"/>
</dbReference>
<evidence type="ECO:0000256" key="1">
    <source>
        <dbReference type="ARBA" id="ARBA00022741"/>
    </source>
</evidence>
<evidence type="ECO:0000256" key="4">
    <source>
        <dbReference type="ARBA" id="ARBA00022806"/>
    </source>
</evidence>
<evidence type="ECO:0000259" key="10">
    <source>
        <dbReference type="PROSITE" id="PS51192"/>
    </source>
</evidence>
<keyword evidence="3" id="KW-0378">Hydrolase</keyword>
<protein>
    <submittedName>
        <fullName evidence="12">DEAD/DEAH box helicase</fullName>
    </submittedName>
</protein>
<evidence type="ECO:0000256" key="7">
    <source>
        <dbReference type="ARBA" id="ARBA00023204"/>
    </source>
</evidence>
<dbReference type="CDD" id="cd17922">
    <property type="entry name" value="DEXHc_LHR-like"/>
    <property type="match status" value="1"/>
</dbReference>
<dbReference type="RefSeq" id="WP_188551507.1">
    <property type="nucleotide sequence ID" value="NZ_BMFY01000013.1"/>
</dbReference>
<dbReference type="Pfam" id="PF00271">
    <property type="entry name" value="Helicase_C"/>
    <property type="match status" value="1"/>
</dbReference>
<dbReference type="GO" id="GO:0005524">
    <property type="term" value="F:ATP binding"/>
    <property type="evidence" value="ECO:0007669"/>
    <property type="project" value="UniProtKB-KW"/>
</dbReference>
<dbReference type="GO" id="GO:0016887">
    <property type="term" value="F:ATP hydrolysis activity"/>
    <property type="evidence" value="ECO:0007669"/>
    <property type="project" value="TreeGrafter"/>
</dbReference>
<dbReference type="Pfam" id="PF23234">
    <property type="entry name" value="WHD_4th_Lhr"/>
    <property type="match status" value="1"/>
</dbReference>
<dbReference type="InterPro" id="IPR014001">
    <property type="entry name" value="Helicase_ATP-bd"/>
</dbReference>
<dbReference type="GO" id="GO:0006281">
    <property type="term" value="P:DNA repair"/>
    <property type="evidence" value="ECO:0007669"/>
    <property type="project" value="UniProtKB-KW"/>
</dbReference>
<dbReference type="SMART" id="SM00490">
    <property type="entry name" value="HELICc"/>
    <property type="match status" value="1"/>
</dbReference>
<comment type="caution">
    <text evidence="12">The sequence shown here is derived from an EMBL/GenBank/DDBJ whole genome shotgun (WGS) entry which is preliminary data.</text>
</comment>
<evidence type="ECO:0000256" key="5">
    <source>
        <dbReference type="ARBA" id="ARBA00022840"/>
    </source>
</evidence>
<keyword evidence="8" id="KW-0413">Isomerase</keyword>
<evidence type="ECO:0000256" key="8">
    <source>
        <dbReference type="ARBA" id="ARBA00023235"/>
    </source>
</evidence>
<accession>A0A8J2XLJ0</accession>
<organism evidence="12 13">
    <name type="scientific">Sediminivirga luteola</name>
    <dbReference type="NCBI Taxonomy" id="1774748"/>
    <lineage>
        <taxon>Bacteria</taxon>
        <taxon>Bacillati</taxon>
        <taxon>Actinomycetota</taxon>
        <taxon>Actinomycetes</taxon>
        <taxon>Micrococcales</taxon>
        <taxon>Brevibacteriaceae</taxon>
        <taxon>Sediminivirga</taxon>
    </lineage>
</organism>
<dbReference type="InterPro" id="IPR055369">
    <property type="entry name" value="WH2_Lhr"/>
</dbReference>
<dbReference type="PROSITE" id="PS51192">
    <property type="entry name" value="HELICASE_ATP_BIND_1"/>
    <property type="match status" value="1"/>
</dbReference>
<dbReference type="InterPro" id="IPR001650">
    <property type="entry name" value="Helicase_C-like"/>
</dbReference>
<evidence type="ECO:0000259" key="11">
    <source>
        <dbReference type="PROSITE" id="PS51194"/>
    </source>
</evidence>
<feature type="domain" description="Helicase ATP-binding" evidence="10">
    <location>
        <begin position="36"/>
        <end position="233"/>
    </location>
</feature>
<dbReference type="GO" id="GO:0003677">
    <property type="term" value="F:DNA binding"/>
    <property type="evidence" value="ECO:0007669"/>
    <property type="project" value="UniProtKB-KW"/>
</dbReference>
<dbReference type="GO" id="GO:0004386">
    <property type="term" value="F:helicase activity"/>
    <property type="evidence" value="ECO:0007669"/>
    <property type="project" value="UniProtKB-KW"/>
</dbReference>
<dbReference type="InterPro" id="IPR055367">
    <property type="entry name" value="WH4_Lhr"/>
</dbReference>
<dbReference type="EMBL" id="BMFY01000013">
    <property type="protein sequence ID" value="GGA23226.1"/>
    <property type="molecule type" value="Genomic_DNA"/>
</dbReference>
<dbReference type="Gene3D" id="3.40.50.300">
    <property type="entry name" value="P-loop containing nucleotide triphosphate hydrolases"/>
    <property type="match status" value="2"/>
</dbReference>
<keyword evidence="7" id="KW-0234">DNA repair</keyword>
<gene>
    <name evidence="12" type="ORF">GCM10011333_27890</name>
</gene>
<dbReference type="InterPro" id="IPR027417">
    <property type="entry name" value="P-loop_NTPase"/>
</dbReference>
<dbReference type="InterPro" id="IPR045628">
    <property type="entry name" value="Lhr_WH_dom"/>
</dbReference>
<feature type="region of interest" description="Disordered" evidence="9">
    <location>
        <begin position="1424"/>
        <end position="1443"/>
    </location>
</feature>
<feature type="domain" description="Helicase C-terminal" evidence="11">
    <location>
        <begin position="282"/>
        <end position="439"/>
    </location>
</feature>
<dbReference type="InterPro" id="IPR003593">
    <property type="entry name" value="AAA+_ATPase"/>
</dbReference>
<feature type="region of interest" description="Disordered" evidence="9">
    <location>
        <begin position="317"/>
        <end position="337"/>
    </location>
</feature>
<dbReference type="SMART" id="SM00382">
    <property type="entry name" value="AAA"/>
    <property type="match status" value="1"/>
</dbReference>
<name>A0A8J2XLJ0_9MICO</name>
<dbReference type="PANTHER" id="PTHR47962">
    <property type="entry name" value="ATP-DEPENDENT HELICASE LHR-RELATED-RELATED"/>
    <property type="match status" value="1"/>
</dbReference>
<keyword evidence="6" id="KW-0238">DNA-binding</keyword>
<evidence type="ECO:0000313" key="12">
    <source>
        <dbReference type="EMBL" id="GGA23226.1"/>
    </source>
</evidence>
<keyword evidence="4 12" id="KW-0347">Helicase</keyword>
<dbReference type="SUPFAM" id="SSF52540">
    <property type="entry name" value="P-loop containing nucleoside triphosphate hydrolases"/>
    <property type="match status" value="1"/>
</dbReference>
<evidence type="ECO:0000256" key="3">
    <source>
        <dbReference type="ARBA" id="ARBA00022801"/>
    </source>
</evidence>
<reference evidence="12" key="1">
    <citation type="journal article" date="2014" name="Int. J. Syst. Evol. Microbiol.">
        <title>Complete genome sequence of Corynebacterium casei LMG S-19264T (=DSM 44701T), isolated from a smear-ripened cheese.</title>
        <authorList>
            <consortium name="US DOE Joint Genome Institute (JGI-PGF)"/>
            <person name="Walter F."/>
            <person name="Albersmeier A."/>
            <person name="Kalinowski J."/>
            <person name="Ruckert C."/>
        </authorList>
    </citation>
    <scope>NUCLEOTIDE SEQUENCE</scope>
    <source>
        <strain evidence="12">CGMCC 1.12785</strain>
    </source>
</reference>
<dbReference type="InterPro" id="IPR052511">
    <property type="entry name" value="ATP-dep_Helicase"/>
</dbReference>
<dbReference type="Pfam" id="PF23236">
    <property type="entry name" value="WHD_2nd_Lhr"/>
    <property type="match status" value="1"/>
</dbReference>
<dbReference type="PROSITE" id="PS51194">
    <property type="entry name" value="HELICASE_CTER"/>
    <property type="match status" value="1"/>
</dbReference>
<dbReference type="PANTHER" id="PTHR47962:SF5">
    <property type="entry name" value="ATP-DEPENDENT HELICASE LHR-RELATED"/>
    <property type="match status" value="1"/>
</dbReference>
<dbReference type="Proteomes" id="UP000616114">
    <property type="component" value="Unassembled WGS sequence"/>
</dbReference>